<name>A0AAD7SC29_9TELE</name>
<evidence type="ECO:0000313" key="3">
    <source>
        <dbReference type="Proteomes" id="UP001221898"/>
    </source>
</evidence>
<accession>A0AAD7SC29</accession>
<dbReference type="Proteomes" id="UP001221898">
    <property type="component" value="Unassembled WGS sequence"/>
</dbReference>
<evidence type="ECO:0000256" key="1">
    <source>
        <dbReference type="SAM" id="MobiDB-lite"/>
    </source>
</evidence>
<protein>
    <submittedName>
        <fullName evidence="2">Uncharacterized protein</fullName>
    </submittedName>
</protein>
<feature type="region of interest" description="Disordered" evidence="1">
    <location>
        <begin position="1"/>
        <end position="47"/>
    </location>
</feature>
<feature type="region of interest" description="Disordered" evidence="1">
    <location>
        <begin position="241"/>
        <end position="264"/>
    </location>
</feature>
<dbReference type="AlphaFoldDB" id="A0AAD7SC29"/>
<reference evidence="2" key="1">
    <citation type="journal article" date="2023" name="Science">
        <title>Genome structures resolve the early diversification of teleost fishes.</title>
        <authorList>
            <person name="Parey E."/>
            <person name="Louis A."/>
            <person name="Montfort J."/>
            <person name="Bouchez O."/>
            <person name="Roques C."/>
            <person name="Iampietro C."/>
            <person name="Lluch J."/>
            <person name="Castinel A."/>
            <person name="Donnadieu C."/>
            <person name="Desvignes T."/>
            <person name="Floi Bucao C."/>
            <person name="Jouanno E."/>
            <person name="Wen M."/>
            <person name="Mejri S."/>
            <person name="Dirks R."/>
            <person name="Jansen H."/>
            <person name="Henkel C."/>
            <person name="Chen W.J."/>
            <person name="Zahm M."/>
            <person name="Cabau C."/>
            <person name="Klopp C."/>
            <person name="Thompson A.W."/>
            <person name="Robinson-Rechavi M."/>
            <person name="Braasch I."/>
            <person name="Lecointre G."/>
            <person name="Bobe J."/>
            <person name="Postlethwait J.H."/>
            <person name="Berthelot C."/>
            <person name="Roest Crollius H."/>
            <person name="Guiguen Y."/>
        </authorList>
    </citation>
    <scope>NUCLEOTIDE SEQUENCE</scope>
    <source>
        <strain evidence="2">NC1722</strain>
    </source>
</reference>
<proteinExistence type="predicted"/>
<dbReference type="EMBL" id="JAINUG010000080">
    <property type="protein sequence ID" value="KAJ8399886.1"/>
    <property type="molecule type" value="Genomic_DNA"/>
</dbReference>
<gene>
    <name evidence="2" type="ORF">AAFF_G00406160</name>
</gene>
<sequence>MTNSQKHLTLASRWGRPGQNASLQTDLNRPRGAGGRPHAAGDSQNRVVGPLFLAQARSRGSWERRVHVAPADADVGCAMTEPSAGSTESLLLQPAQITPEKETKSAIGSRAPATLLEYSARRGATSARPPACPPAPRPLCGRGSLSHRLLSEKDEARISVEFLERPVSTLKEPLALVAAGSCCGALSLGKAHALRRSQQHDSIPVTRHCRGPYEFPRTAAVRDGRALRHRYSRLGIISRHVPPHRAPKHKGAGTGRSAENTPRGITEEAVSTLRFGMTTAAIFISTSCKLEAWDG</sequence>
<comment type="caution">
    <text evidence="2">The sequence shown here is derived from an EMBL/GenBank/DDBJ whole genome shotgun (WGS) entry which is preliminary data.</text>
</comment>
<keyword evidence="3" id="KW-1185">Reference proteome</keyword>
<evidence type="ECO:0000313" key="2">
    <source>
        <dbReference type="EMBL" id="KAJ8399886.1"/>
    </source>
</evidence>
<organism evidence="2 3">
    <name type="scientific">Aldrovandia affinis</name>
    <dbReference type="NCBI Taxonomy" id="143900"/>
    <lineage>
        <taxon>Eukaryota</taxon>
        <taxon>Metazoa</taxon>
        <taxon>Chordata</taxon>
        <taxon>Craniata</taxon>
        <taxon>Vertebrata</taxon>
        <taxon>Euteleostomi</taxon>
        <taxon>Actinopterygii</taxon>
        <taxon>Neopterygii</taxon>
        <taxon>Teleostei</taxon>
        <taxon>Notacanthiformes</taxon>
        <taxon>Halosauridae</taxon>
        <taxon>Aldrovandia</taxon>
    </lineage>
</organism>
<feature type="compositionally biased region" description="Basic residues" evidence="1">
    <location>
        <begin position="241"/>
        <end position="251"/>
    </location>
</feature>